<keyword evidence="8" id="KW-0648">Protein biosynthesis</keyword>
<dbReference type="PANTHER" id="PTHR10947:SF0">
    <property type="entry name" value="PHENYLALANINE--TRNA LIGASE BETA SUBUNIT"/>
    <property type="match status" value="1"/>
</dbReference>
<dbReference type="GO" id="GO:0004826">
    <property type="term" value="F:phenylalanine-tRNA ligase activity"/>
    <property type="evidence" value="ECO:0007669"/>
    <property type="project" value="UniProtKB-EC"/>
</dbReference>
<evidence type="ECO:0000256" key="2">
    <source>
        <dbReference type="ARBA" id="ARBA00012814"/>
    </source>
</evidence>
<dbReference type="InterPro" id="IPR045060">
    <property type="entry name" value="Phe-tRNA-ligase_IIc_bsu"/>
</dbReference>
<dbReference type="InterPro" id="IPR005147">
    <property type="entry name" value="tRNA_synthase_B5-dom"/>
</dbReference>
<keyword evidence="3" id="KW-0436">Ligase</keyword>
<dbReference type="Gene3D" id="3.50.40.10">
    <property type="entry name" value="Phenylalanyl-trna Synthetase, Chain B, domain 3"/>
    <property type="match status" value="1"/>
</dbReference>
<dbReference type="GO" id="GO:0006432">
    <property type="term" value="P:phenylalanyl-tRNA aminoacylation"/>
    <property type="evidence" value="ECO:0007669"/>
    <property type="project" value="InterPro"/>
</dbReference>
<dbReference type="Gene3D" id="3.30.56.10">
    <property type="match status" value="2"/>
</dbReference>
<keyword evidence="7" id="KW-0460">Magnesium</keyword>
<evidence type="ECO:0000313" key="12">
    <source>
        <dbReference type="Proteomes" id="UP000231136"/>
    </source>
</evidence>
<evidence type="ECO:0000256" key="4">
    <source>
        <dbReference type="ARBA" id="ARBA00022723"/>
    </source>
</evidence>
<sequence length="661" mass="74643">MDIVLTDSSLRKFLDTPANSDILSQNVSLCGPTFDRTKQVGDDYVYEIEAISNRIDTASAIGVAREAVAILTQFNIPAKLINDIYQEKPVFRTGLPRQFHFNIKKNQVLRFSAISLENISIKPSPKDIAIFLANCGQRPLNNCVDITNELTILYGMPSHIFDLDKLAAQNLIIRDSVDGEWLTTLDNEKHKLVSGDLVIEDGSGRLVDLCGIMGGQVAEVDEHTKRILLIVPVYDPKKIRRTSLRLQKRTIAAQLYEKQPDPELCLPVLYKAIQLIKERAGGEIASPLFDYYPLNRPPKLIALDLEWLNAFVGVNLNQETVISILASLGFGGTIDSGKIVCTVPSWRYYDINIKEDLAEEVARIYGYFKLPPILPCVNLPSEAVNPLLKAESFIKRYLSDIGYHEIYNNSLISLELLEKMGLNPADHLKLNNALSRDYEYLRMSLVPSALLNHKHNQGKIDEPLKTFEIANCYQKIEGRELPREISTLAMLSGEDYRKIKGEIEALLWKLRVKDISFKPSRTPPPFFNPAGTADIYSEKLLLGHIGSIKPGVLRKIDLLNNPMAIEINLADMVLKINRKYEFHPVPEYPPVLEEMTIDSRKSLGVIIETIQNTSELIKKVQYINSFKGKHSFGISFGNDNRNLEQSEINTLKDIIQNRFKV</sequence>
<dbReference type="GO" id="GO:0005524">
    <property type="term" value="F:ATP binding"/>
    <property type="evidence" value="ECO:0007669"/>
    <property type="project" value="UniProtKB-KW"/>
</dbReference>
<keyword evidence="6" id="KW-0067">ATP-binding</keyword>
<dbReference type="AlphaFoldDB" id="A0A2H0DSZ1"/>
<evidence type="ECO:0000256" key="6">
    <source>
        <dbReference type="ARBA" id="ARBA00022840"/>
    </source>
</evidence>
<evidence type="ECO:0000259" key="10">
    <source>
        <dbReference type="PROSITE" id="PS51483"/>
    </source>
</evidence>
<dbReference type="GO" id="GO:0003723">
    <property type="term" value="F:RNA binding"/>
    <property type="evidence" value="ECO:0007669"/>
    <property type="project" value="InterPro"/>
</dbReference>
<dbReference type="SUPFAM" id="SSF46955">
    <property type="entry name" value="Putative DNA-binding domain"/>
    <property type="match status" value="2"/>
</dbReference>
<organism evidence="11 12">
    <name type="scientific">Candidatus Collierbacteria bacterium CG22_combo_CG10-13_8_21_14_all_43_12</name>
    <dbReference type="NCBI Taxonomy" id="1974537"/>
    <lineage>
        <taxon>Bacteria</taxon>
        <taxon>Candidatus Collieribacteriota</taxon>
    </lineage>
</organism>
<dbReference type="Pfam" id="PF03483">
    <property type="entry name" value="B3_4"/>
    <property type="match status" value="1"/>
</dbReference>
<keyword evidence="5" id="KW-0547">Nucleotide-binding</keyword>
<dbReference type="Pfam" id="PF03484">
    <property type="entry name" value="B5"/>
    <property type="match status" value="1"/>
</dbReference>
<dbReference type="InterPro" id="IPR045864">
    <property type="entry name" value="aa-tRNA-synth_II/BPL/LPL"/>
</dbReference>
<dbReference type="EC" id="6.1.1.20" evidence="2"/>
<dbReference type="PROSITE" id="PS51483">
    <property type="entry name" value="B5"/>
    <property type="match status" value="1"/>
</dbReference>
<dbReference type="GO" id="GO:0000287">
    <property type="term" value="F:magnesium ion binding"/>
    <property type="evidence" value="ECO:0007669"/>
    <property type="project" value="InterPro"/>
</dbReference>
<reference evidence="11 12" key="1">
    <citation type="submission" date="2017-09" db="EMBL/GenBank/DDBJ databases">
        <title>Depth-based differentiation of microbial function through sediment-hosted aquifers and enrichment of novel symbionts in the deep terrestrial subsurface.</title>
        <authorList>
            <person name="Probst A.J."/>
            <person name="Ladd B."/>
            <person name="Jarett J.K."/>
            <person name="Geller-Mcgrath D.E."/>
            <person name="Sieber C.M."/>
            <person name="Emerson J.B."/>
            <person name="Anantharaman K."/>
            <person name="Thomas B.C."/>
            <person name="Malmstrom R."/>
            <person name="Stieglmeier M."/>
            <person name="Klingl A."/>
            <person name="Woyke T."/>
            <person name="Ryan C.M."/>
            <person name="Banfield J.F."/>
        </authorList>
    </citation>
    <scope>NUCLEOTIDE SEQUENCE [LARGE SCALE GENOMIC DNA]</scope>
    <source>
        <strain evidence="11">CG22_combo_CG10-13_8_21_14_all_43_12</strain>
    </source>
</reference>
<comment type="cofactor">
    <cofactor evidence="1">
        <name>Mg(2+)</name>
        <dbReference type="ChEBI" id="CHEBI:18420"/>
    </cofactor>
</comment>
<dbReference type="InterPro" id="IPR005146">
    <property type="entry name" value="B3/B4_tRNA-bd"/>
</dbReference>
<dbReference type="SUPFAM" id="SSF55681">
    <property type="entry name" value="Class II aaRS and biotin synthetases"/>
    <property type="match status" value="1"/>
</dbReference>
<evidence type="ECO:0000256" key="9">
    <source>
        <dbReference type="ARBA" id="ARBA00023146"/>
    </source>
</evidence>
<dbReference type="InterPro" id="IPR009061">
    <property type="entry name" value="DNA-bd_dom_put_sf"/>
</dbReference>
<evidence type="ECO:0000256" key="5">
    <source>
        <dbReference type="ARBA" id="ARBA00022741"/>
    </source>
</evidence>
<proteinExistence type="predicted"/>
<protein>
    <recommendedName>
        <fullName evidence="2">phenylalanine--tRNA ligase</fullName>
        <ecNumber evidence="2">6.1.1.20</ecNumber>
    </recommendedName>
</protein>
<dbReference type="SUPFAM" id="SSF56037">
    <property type="entry name" value="PheT/TilS domain"/>
    <property type="match status" value="1"/>
</dbReference>
<gene>
    <name evidence="11" type="ORF">COW83_05080</name>
</gene>
<dbReference type="SMART" id="SM00874">
    <property type="entry name" value="B5"/>
    <property type="match status" value="1"/>
</dbReference>
<name>A0A2H0DSZ1_9BACT</name>
<accession>A0A2H0DSZ1</accession>
<evidence type="ECO:0000313" key="11">
    <source>
        <dbReference type="EMBL" id="PIP85307.1"/>
    </source>
</evidence>
<dbReference type="EMBL" id="PCTR01000142">
    <property type="protein sequence ID" value="PIP85307.1"/>
    <property type="molecule type" value="Genomic_DNA"/>
</dbReference>
<feature type="domain" description="B5" evidence="10">
    <location>
        <begin position="296"/>
        <end position="372"/>
    </location>
</feature>
<dbReference type="InterPro" id="IPR020825">
    <property type="entry name" value="Phe-tRNA_synthase-like_B3/B4"/>
</dbReference>
<dbReference type="SMART" id="SM00873">
    <property type="entry name" value="B3_4"/>
    <property type="match status" value="1"/>
</dbReference>
<dbReference type="Proteomes" id="UP000231136">
    <property type="component" value="Unassembled WGS sequence"/>
</dbReference>
<evidence type="ECO:0000256" key="8">
    <source>
        <dbReference type="ARBA" id="ARBA00022917"/>
    </source>
</evidence>
<dbReference type="GO" id="GO:0009328">
    <property type="term" value="C:phenylalanine-tRNA ligase complex"/>
    <property type="evidence" value="ECO:0007669"/>
    <property type="project" value="TreeGrafter"/>
</dbReference>
<evidence type="ECO:0000256" key="1">
    <source>
        <dbReference type="ARBA" id="ARBA00001946"/>
    </source>
</evidence>
<evidence type="ECO:0000256" key="7">
    <source>
        <dbReference type="ARBA" id="ARBA00022842"/>
    </source>
</evidence>
<evidence type="ECO:0000256" key="3">
    <source>
        <dbReference type="ARBA" id="ARBA00022598"/>
    </source>
</evidence>
<dbReference type="PANTHER" id="PTHR10947">
    <property type="entry name" value="PHENYLALANYL-TRNA SYNTHETASE BETA CHAIN AND LEUCINE-RICH REPEAT-CONTAINING PROTEIN 47"/>
    <property type="match status" value="1"/>
</dbReference>
<keyword evidence="9" id="KW-0030">Aminoacyl-tRNA synthetase</keyword>
<dbReference type="Pfam" id="PF17759">
    <property type="entry name" value="tRNA_synthFbeta"/>
    <property type="match status" value="1"/>
</dbReference>
<dbReference type="InterPro" id="IPR041616">
    <property type="entry name" value="PheRS_beta_core"/>
</dbReference>
<dbReference type="Gene3D" id="3.30.930.10">
    <property type="entry name" value="Bira Bifunctional Protein, Domain 2"/>
    <property type="match status" value="1"/>
</dbReference>
<comment type="caution">
    <text evidence="11">The sequence shown here is derived from an EMBL/GenBank/DDBJ whole genome shotgun (WGS) entry which is preliminary data.</text>
</comment>
<keyword evidence="4" id="KW-0479">Metal-binding</keyword>